<keyword evidence="3" id="KW-1185">Reference proteome</keyword>
<feature type="transmembrane region" description="Helical" evidence="1">
    <location>
        <begin position="12"/>
        <end position="33"/>
    </location>
</feature>
<accession>A0A512MBV2</accession>
<reference evidence="2 3" key="1">
    <citation type="submission" date="2019-07" db="EMBL/GenBank/DDBJ databases">
        <title>Whole genome shotgun sequence of Brevifollis gellanilyticus NBRC 108608.</title>
        <authorList>
            <person name="Hosoyama A."/>
            <person name="Uohara A."/>
            <person name="Ohji S."/>
            <person name="Ichikawa N."/>
        </authorList>
    </citation>
    <scope>NUCLEOTIDE SEQUENCE [LARGE SCALE GENOMIC DNA]</scope>
    <source>
        <strain evidence="2 3">NBRC 108608</strain>
    </source>
</reference>
<dbReference type="OrthoDB" id="7068230at2"/>
<dbReference type="RefSeq" id="WP_146851924.1">
    <property type="nucleotide sequence ID" value="NZ_BKAG01000026.1"/>
</dbReference>
<evidence type="ECO:0000313" key="3">
    <source>
        <dbReference type="Proteomes" id="UP000321577"/>
    </source>
</evidence>
<sequence>MDRLLHLFREYPAVAGVAFFILISLILISAFASMMTKAGVSLKPIIFVFGFIAIVGVPQGVVHLLDAFAHYRASKQVAPAPAPSAEKPQSSAPAASPVPWEKVFGPDVDPHLIVDAKIGLKDIVNEAEEAQVAFKANGETTLVARFASSEAARQGLERYRDFFKLTQEAGDEVSGLTGKRYQGGSDWSHVVVQSNELYAWTGATREIVEAKRLSALGTPADTSGGGGSNGSGISKRMVSTRLAQNVPVMITFMVINLILAVGWFFKASAWAARVPAVAVSHPLDATTLRSHLMAIGSDSTPMEVKSNSDGSLEVMWRYADARWLSVMSAHHLKRAHKLVLYFDPDARMVRVCEYWSAFDGSVSPNGANLAWRMNMGIQFFAVEHERVIGVQLDKDGTPSGELTKAWTFDLQQLKAPFITAITEAGWMWQPLTWRAPAGLRWLTE</sequence>
<evidence type="ECO:0000256" key="1">
    <source>
        <dbReference type="SAM" id="Phobius"/>
    </source>
</evidence>
<protein>
    <submittedName>
        <fullName evidence="2">Uncharacterized protein</fullName>
    </submittedName>
</protein>
<comment type="caution">
    <text evidence="2">The sequence shown here is derived from an EMBL/GenBank/DDBJ whole genome shotgun (WGS) entry which is preliminary data.</text>
</comment>
<dbReference type="EMBL" id="BKAG01000026">
    <property type="protein sequence ID" value="GEP44204.1"/>
    <property type="molecule type" value="Genomic_DNA"/>
</dbReference>
<dbReference type="AlphaFoldDB" id="A0A512MBV2"/>
<evidence type="ECO:0000313" key="2">
    <source>
        <dbReference type="EMBL" id="GEP44204.1"/>
    </source>
</evidence>
<keyword evidence="1" id="KW-0472">Membrane</keyword>
<organism evidence="2 3">
    <name type="scientific">Brevifollis gellanilyticus</name>
    <dbReference type="NCBI Taxonomy" id="748831"/>
    <lineage>
        <taxon>Bacteria</taxon>
        <taxon>Pseudomonadati</taxon>
        <taxon>Verrucomicrobiota</taxon>
        <taxon>Verrucomicrobiia</taxon>
        <taxon>Verrucomicrobiales</taxon>
        <taxon>Verrucomicrobiaceae</taxon>
    </lineage>
</organism>
<keyword evidence="1" id="KW-1133">Transmembrane helix</keyword>
<name>A0A512MBV2_9BACT</name>
<dbReference type="Proteomes" id="UP000321577">
    <property type="component" value="Unassembled WGS sequence"/>
</dbReference>
<proteinExistence type="predicted"/>
<feature type="transmembrane region" description="Helical" evidence="1">
    <location>
        <begin position="246"/>
        <end position="265"/>
    </location>
</feature>
<feature type="transmembrane region" description="Helical" evidence="1">
    <location>
        <begin position="45"/>
        <end position="65"/>
    </location>
</feature>
<keyword evidence="1" id="KW-0812">Transmembrane</keyword>
<gene>
    <name evidence="2" type="ORF">BGE01nite_34950</name>
</gene>